<proteinExistence type="evidence at transcript level"/>
<dbReference type="GO" id="GO:0050431">
    <property type="term" value="F:transforming growth factor beta binding"/>
    <property type="evidence" value="ECO:0007669"/>
    <property type="project" value="TreeGrafter"/>
</dbReference>
<evidence type="ECO:0000256" key="1">
    <source>
        <dbReference type="ARBA" id="ARBA00004613"/>
    </source>
</evidence>
<dbReference type="InterPro" id="IPR036880">
    <property type="entry name" value="Kunitz_BPTI_sf"/>
</dbReference>
<dbReference type="GO" id="GO:0004867">
    <property type="term" value="F:serine-type endopeptidase inhibitor activity"/>
    <property type="evidence" value="ECO:0007669"/>
    <property type="project" value="InterPro"/>
</dbReference>
<dbReference type="Gene3D" id="4.10.75.10">
    <property type="entry name" value="Elafin-like"/>
    <property type="match status" value="2"/>
</dbReference>
<keyword evidence="6" id="KW-0393">Immunoglobulin domain</keyword>
<keyword evidence="5" id="KW-1015">Disulfide bond</keyword>
<dbReference type="SMART" id="SM00217">
    <property type="entry name" value="WAP"/>
    <property type="match status" value="2"/>
</dbReference>
<keyword evidence="4 7" id="KW-0732">Signal</keyword>
<dbReference type="InterPro" id="IPR036645">
    <property type="entry name" value="Elafin-like_sf"/>
</dbReference>
<organism evidence="10">
    <name type="scientific">Reishia bronni</name>
    <dbReference type="NCBI Taxonomy" id="578817"/>
    <lineage>
        <taxon>Eukaryota</taxon>
        <taxon>Metazoa</taxon>
        <taxon>Spiralia</taxon>
        <taxon>Lophotrochozoa</taxon>
        <taxon>Mollusca</taxon>
        <taxon>Gastropoda</taxon>
        <taxon>Caenogastropoda</taxon>
        <taxon>Neogastropoda</taxon>
        <taxon>Muricoidea</taxon>
        <taxon>Muricidae</taxon>
        <taxon>Reishia</taxon>
    </lineage>
</organism>
<dbReference type="GO" id="GO:0048019">
    <property type="term" value="F:receptor antagonist activity"/>
    <property type="evidence" value="ECO:0007669"/>
    <property type="project" value="TreeGrafter"/>
</dbReference>
<protein>
    <submittedName>
        <fullName evidence="10">Capsule gland specific secretory protein</fullName>
    </submittedName>
</protein>
<dbReference type="SUPFAM" id="SSF57362">
    <property type="entry name" value="BPTI-like"/>
    <property type="match status" value="1"/>
</dbReference>
<dbReference type="AlphaFoldDB" id="A0A6G9KRX5"/>
<keyword evidence="2" id="KW-0964">Secreted</keyword>
<evidence type="ECO:0000256" key="2">
    <source>
        <dbReference type="ARBA" id="ARBA00022525"/>
    </source>
</evidence>
<reference evidence="10" key="1">
    <citation type="submission" date="2019-08" db="EMBL/GenBank/DDBJ databases">
        <title>Towards understanding the formation of egg capsule of the carnivore snail Thais (Reishia) bronni: a transcriptomic approach.</title>
        <authorList>
            <person name="Wong Y.H."/>
            <person name="Okano K."/>
        </authorList>
    </citation>
    <scope>NUCLEOTIDE SEQUENCE</scope>
</reference>
<dbReference type="PRINTS" id="PR00759">
    <property type="entry name" value="BASICPTASE"/>
</dbReference>
<comment type="subcellular location">
    <subcellularLocation>
        <location evidence="1">Secreted</location>
    </subcellularLocation>
</comment>
<feature type="domain" description="WAP" evidence="9">
    <location>
        <begin position="210"/>
        <end position="259"/>
    </location>
</feature>
<dbReference type="FunFam" id="4.10.410.10:FF:000021">
    <property type="entry name" value="Serine protease inhibitor, putative"/>
    <property type="match status" value="1"/>
</dbReference>
<dbReference type="EMBL" id="MN327986">
    <property type="protein sequence ID" value="QIQ54707.1"/>
    <property type="molecule type" value="mRNA"/>
</dbReference>
<dbReference type="PANTHER" id="PTHR45938:SF11">
    <property type="entry name" value="WAP, KAZAL, IMMUNOGLOBULIN, KUNITZ AND NTR DOMAIN-CONTAINING PROTEIN 2-LIKE"/>
    <property type="match status" value="1"/>
</dbReference>
<feature type="chain" id="PRO_5026083526" evidence="7">
    <location>
        <begin position="20"/>
        <end position="372"/>
    </location>
</feature>
<feature type="domain" description="WAP" evidence="9">
    <location>
        <begin position="285"/>
        <end position="340"/>
    </location>
</feature>
<dbReference type="SUPFAM" id="SSF57256">
    <property type="entry name" value="Elafin-like"/>
    <property type="match status" value="1"/>
</dbReference>
<keyword evidence="3" id="KW-0646">Protease inhibitor</keyword>
<evidence type="ECO:0000256" key="7">
    <source>
        <dbReference type="SAM" id="SignalP"/>
    </source>
</evidence>
<dbReference type="Pfam" id="PF00095">
    <property type="entry name" value="WAP"/>
    <property type="match status" value="2"/>
</dbReference>
<sequence length="372" mass="39916">MPCMLLPLCWMAVTMTATATNILPPDRPDHPVTTCAATSCLKLFVCRIVIQNGKIGPRCLNPRHIPPGGGPKACGPSGHPLLRGTRKDKKTVYTVFKCKETCPAPTLVCVNRVCCAEVDTCDLPKVVGPCKARIPRYYYDSNKKKCLLFFYGGCEGNDNNFKTPKDCQKTCPRGPAILPQPACALIDCKDGFKCIEGKSGPRCVPVGNGKPAVSGRVCPPVQPHPKGSCGKRCKADRECRKGEKCCRTGCGHKACRRTVPSPTCLLLLCPKGTVCKETPKGPQCVKRHPVGVCPPVPPRRKVTKGLKGACGKGCKEDRHCKKGEKCCQTSCGYRACRRTVILPTACAFTLCATGTVCIDTPQGAKCVPTGKP</sequence>
<name>A0A6G9KRX5_9CAEN</name>
<dbReference type="GO" id="GO:0005615">
    <property type="term" value="C:extracellular space"/>
    <property type="evidence" value="ECO:0007669"/>
    <property type="project" value="TreeGrafter"/>
</dbReference>
<accession>A0A6G9KRX5</accession>
<dbReference type="Pfam" id="PF00014">
    <property type="entry name" value="Kunitz_BPTI"/>
    <property type="match status" value="1"/>
</dbReference>
<feature type="domain" description="BPTI/Kunitz inhibitor" evidence="8">
    <location>
        <begin position="121"/>
        <end position="171"/>
    </location>
</feature>
<dbReference type="PANTHER" id="PTHR45938">
    <property type="entry name" value="ACP24A4-RELATED"/>
    <property type="match status" value="1"/>
</dbReference>
<evidence type="ECO:0000256" key="6">
    <source>
        <dbReference type="ARBA" id="ARBA00023319"/>
    </source>
</evidence>
<dbReference type="SMART" id="SM00131">
    <property type="entry name" value="KU"/>
    <property type="match status" value="1"/>
</dbReference>
<evidence type="ECO:0000256" key="3">
    <source>
        <dbReference type="ARBA" id="ARBA00022690"/>
    </source>
</evidence>
<dbReference type="Gene3D" id="4.10.410.10">
    <property type="entry name" value="Pancreatic trypsin inhibitor Kunitz domain"/>
    <property type="match status" value="1"/>
</dbReference>
<dbReference type="InterPro" id="IPR008197">
    <property type="entry name" value="WAP_dom"/>
</dbReference>
<evidence type="ECO:0000259" key="8">
    <source>
        <dbReference type="PROSITE" id="PS50279"/>
    </source>
</evidence>
<feature type="signal peptide" evidence="7">
    <location>
        <begin position="1"/>
        <end position="19"/>
    </location>
</feature>
<evidence type="ECO:0000256" key="4">
    <source>
        <dbReference type="ARBA" id="ARBA00022729"/>
    </source>
</evidence>
<dbReference type="PROSITE" id="PS00280">
    <property type="entry name" value="BPTI_KUNITZ_1"/>
    <property type="match status" value="1"/>
</dbReference>
<evidence type="ECO:0000256" key="5">
    <source>
        <dbReference type="ARBA" id="ARBA00023157"/>
    </source>
</evidence>
<dbReference type="PROSITE" id="PS51390">
    <property type="entry name" value="WAP"/>
    <property type="match status" value="2"/>
</dbReference>
<dbReference type="InterPro" id="IPR002223">
    <property type="entry name" value="Kunitz_BPTI"/>
</dbReference>
<dbReference type="InterPro" id="IPR020901">
    <property type="entry name" value="Prtase_inh_Kunz-CS"/>
</dbReference>
<evidence type="ECO:0000259" key="9">
    <source>
        <dbReference type="PROSITE" id="PS51390"/>
    </source>
</evidence>
<evidence type="ECO:0000313" key="10">
    <source>
        <dbReference type="EMBL" id="QIQ54707.1"/>
    </source>
</evidence>
<dbReference type="PROSITE" id="PS50279">
    <property type="entry name" value="BPTI_KUNITZ_2"/>
    <property type="match status" value="1"/>
</dbReference>